<name>A0A6C0F499_9ZZZZ</name>
<organism evidence="1">
    <name type="scientific">viral metagenome</name>
    <dbReference type="NCBI Taxonomy" id="1070528"/>
    <lineage>
        <taxon>unclassified sequences</taxon>
        <taxon>metagenomes</taxon>
        <taxon>organismal metagenomes</taxon>
    </lineage>
</organism>
<accession>A0A6C0F499</accession>
<dbReference type="Gene3D" id="1.20.1270.220">
    <property type="match status" value="1"/>
</dbReference>
<evidence type="ECO:0008006" key="2">
    <source>
        <dbReference type="Google" id="ProtNLM"/>
    </source>
</evidence>
<dbReference type="EMBL" id="MN739021">
    <property type="protein sequence ID" value="QHT35463.1"/>
    <property type="molecule type" value="Genomic_DNA"/>
</dbReference>
<proteinExistence type="predicted"/>
<sequence>MNRSRKEALKERLDRLDANEHAQIFNVIKKYTESFTKTQSGVLISSDVLPDACLVEMEKMVTFYLDQHKQMEADEAERKTYERR</sequence>
<evidence type="ECO:0000313" key="1">
    <source>
        <dbReference type="EMBL" id="QHT35463.1"/>
    </source>
</evidence>
<protein>
    <recommendedName>
        <fullName evidence="2">NET domain-containing protein</fullName>
    </recommendedName>
</protein>
<dbReference type="InterPro" id="IPR038336">
    <property type="entry name" value="NET_sf"/>
</dbReference>
<reference evidence="1" key="1">
    <citation type="journal article" date="2020" name="Nature">
        <title>Giant virus diversity and host interactions through global metagenomics.</title>
        <authorList>
            <person name="Schulz F."/>
            <person name="Roux S."/>
            <person name="Paez-Espino D."/>
            <person name="Jungbluth S."/>
            <person name="Walsh D.A."/>
            <person name="Denef V.J."/>
            <person name="McMahon K.D."/>
            <person name="Konstantinidis K.T."/>
            <person name="Eloe-Fadrosh E.A."/>
            <person name="Kyrpides N.C."/>
            <person name="Woyke T."/>
        </authorList>
    </citation>
    <scope>NUCLEOTIDE SEQUENCE</scope>
    <source>
        <strain evidence="1">GVMAG-M-3300009180-45</strain>
    </source>
</reference>
<dbReference type="AlphaFoldDB" id="A0A6C0F499"/>